<evidence type="ECO:0000256" key="4">
    <source>
        <dbReference type="ARBA" id="ARBA00022741"/>
    </source>
</evidence>
<dbReference type="GO" id="GO:0061603">
    <property type="term" value="F:molybdenum cofactor guanylyltransferase activity"/>
    <property type="evidence" value="ECO:0007669"/>
    <property type="project" value="UniProtKB-EC"/>
</dbReference>
<keyword evidence="5 8" id="KW-0460">Magnesium</keyword>
<feature type="binding site" evidence="8">
    <location>
        <begin position="11"/>
        <end position="13"/>
    </location>
    <ligand>
        <name>GTP</name>
        <dbReference type="ChEBI" id="CHEBI:37565"/>
    </ligand>
</feature>
<dbReference type="GO" id="GO:1902758">
    <property type="term" value="P:bis(molybdopterin guanine dinucleotide)molybdenum biosynthetic process"/>
    <property type="evidence" value="ECO:0007669"/>
    <property type="project" value="TreeGrafter"/>
</dbReference>
<evidence type="ECO:0000256" key="2">
    <source>
        <dbReference type="ARBA" id="ARBA00022679"/>
    </source>
</evidence>
<keyword evidence="3 8" id="KW-0479">Metal-binding</keyword>
<feature type="domain" description="MobA-like NTP transferase" evidence="9">
    <location>
        <begin position="8"/>
        <end position="166"/>
    </location>
</feature>
<proteinExistence type="inferred from homology"/>
<evidence type="ECO:0000256" key="3">
    <source>
        <dbReference type="ARBA" id="ARBA00022723"/>
    </source>
</evidence>
<keyword evidence="11" id="KW-1185">Reference proteome</keyword>
<dbReference type="RefSeq" id="WP_097174701.1">
    <property type="nucleotide sequence ID" value="NZ_OBML01000004.1"/>
</dbReference>
<dbReference type="NCBIfam" id="TIGR02665">
    <property type="entry name" value="molyb_mobA"/>
    <property type="match status" value="1"/>
</dbReference>
<evidence type="ECO:0000256" key="8">
    <source>
        <dbReference type="HAMAP-Rule" id="MF_00316"/>
    </source>
</evidence>
<organism evidence="10 11">
    <name type="scientific">Stappia indica</name>
    <dbReference type="NCBI Taxonomy" id="538381"/>
    <lineage>
        <taxon>Bacteria</taxon>
        <taxon>Pseudomonadati</taxon>
        <taxon>Pseudomonadota</taxon>
        <taxon>Alphaproteobacteria</taxon>
        <taxon>Hyphomicrobiales</taxon>
        <taxon>Stappiaceae</taxon>
        <taxon>Stappia</taxon>
    </lineage>
</organism>
<dbReference type="EMBL" id="OBML01000004">
    <property type="protein sequence ID" value="SOC04326.1"/>
    <property type="molecule type" value="Genomic_DNA"/>
</dbReference>
<comment type="catalytic activity">
    <reaction evidence="8">
        <text>Mo-molybdopterin + GTP + H(+) = Mo-molybdopterin guanine dinucleotide + diphosphate</text>
        <dbReference type="Rhea" id="RHEA:34243"/>
        <dbReference type="ChEBI" id="CHEBI:15378"/>
        <dbReference type="ChEBI" id="CHEBI:33019"/>
        <dbReference type="ChEBI" id="CHEBI:37565"/>
        <dbReference type="ChEBI" id="CHEBI:71302"/>
        <dbReference type="ChEBI" id="CHEBI:71310"/>
        <dbReference type="EC" id="2.7.7.77"/>
    </reaction>
</comment>
<dbReference type="Proteomes" id="UP000219331">
    <property type="component" value="Unassembled WGS sequence"/>
</dbReference>
<keyword evidence="2 8" id="KW-0808">Transferase</keyword>
<accession>A0A285S9P4</accession>
<name>A0A285S9P4_9HYPH</name>
<dbReference type="STRING" id="538381.GCA_001696535_00029"/>
<keyword evidence="1 8" id="KW-0963">Cytoplasm</keyword>
<comment type="domain">
    <text evidence="8">The N-terminal domain determines nucleotide recognition and specific binding, while the C-terminal domain determines the specific binding to the target protein.</text>
</comment>
<dbReference type="HAMAP" id="MF_00316">
    <property type="entry name" value="MobA"/>
    <property type="match status" value="1"/>
</dbReference>
<dbReference type="GO" id="GO:0005737">
    <property type="term" value="C:cytoplasm"/>
    <property type="evidence" value="ECO:0007669"/>
    <property type="project" value="UniProtKB-SubCell"/>
</dbReference>
<dbReference type="GO" id="GO:0046872">
    <property type="term" value="F:metal ion binding"/>
    <property type="evidence" value="ECO:0007669"/>
    <property type="project" value="UniProtKB-KW"/>
</dbReference>
<dbReference type="SUPFAM" id="SSF53448">
    <property type="entry name" value="Nucleotide-diphospho-sugar transferases"/>
    <property type="match status" value="1"/>
</dbReference>
<comment type="similarity">
    <text evidence="8">Belongs to the MobA family.</text>
</comment>
<dbReference type="PANTHER" id="PTHR19136:SF81">
    <property type="entry name" value="MOLYBDENUM COFACTOR GUANYLYLTRANSFERASE"/>
    <property type="match status" value="1"/>
</dbReference>
<dbReference type="InterPro" id="IPR029044">
    <property type="entry name" value="Nucleotide-diphossugar_trans"/>
</dbReference>
<sequence length="208" mass="21727">MTTPALAGCILAGGLARRMGGGDKPLLTLGSETMLARVIARLRPQVGSLVLNANGEAGRFADFGLPVAPDPVEGFAGPLAGVLAGLRWAQVHAPQAEGIVSAAGDTPFYPTDLAVRLMAARGEDPHRIVLARADGHMHPVFGYWPVSAADSLETFLREGTTRKVLAFVDMHPNASADFTPPPGAPDPFFNVNTPEDLAAAEELLKAEA</sequence>
<dbReference type="Gene3D" id="3.90.550.10">
    <property type="entry name" value="Spore Coat Polysaccharide Biosynthesis Protein SpsA, Chain A"/>
    <property type="match status" value="1"/>
</dbReference>
<gene>
    <name evidence="8" type="primary">mobA</name>
    <name evidence="10" type="ORF">SAMN05421512_104364</name>
</gene>
<comment type="subcellular location">
    <subcellularLocation>
        <location evidence="8">Cytoplasm</location>
    </subcellularLocation>
</comment>
<feature type="binding site" evidence="8">
    <location>
        <position position="105"/>
    </location>
    <ligand>
        <name>Mg(2+)</name>
        <dbReference type="ChEBI" id="CHEBI:18420"/>
    </ligand>
</feature>
<dbReference type="EC" id="2.7.7.77" evidence="8"/>
<feature type="binding site" evidence="8">
    <location>
        <position position="105"/>
    </location>
    <ligand>
        <name>GTP</name>
        <dbReference type="ChEBI" id="CHEBI:37565"/>
    </ligand>
</feature>
<dbReference type="InterPro" id="IPR013482">
    <property type="entry name" value="Molybde_CF_guanTrfase"/>
</dbReference>
<comment type="function">
    <text evidence="8">Transfers a GMP moiety from GTP to Mo-molybdopterin (Mo-MPT) cofactor (Moco or molybdenum cofactor) to form Mo-molybdopterin guanine dinucleotide (Mo-MGD) cofactor.</text>
</comment>
<keyword evidence="10" id="KW-0548">Nucleotidyltransferase</keyword>
<comment type="cofactor">
    <cofactor evidence="8">
        <name>Mg(2+)</name>
        <dbReference type="ChEBI" id="CHEBI:18420"/>
    </cofactor>
</comment>
<keyword evidence="7 8" id="KW-0501">Molybdenum cofactor biosynthesis</keyword>
<dbReference type="OrthoDB" id="9788394at2"/>
<evidence type="ECO:0000256" key="5">
    <source>
        <dbReference type="ARBA" id="ARBA00022842"/>
    </source>
</evidence>
<evidence type="ECO:0000256" key="6">
    <source>
        <dbReference type="ARBA" id="ARBA00023134"/>
    </source>
</evidence>
<evidence type="ECO:0000313" key="10">
    <source>
        <dbReference type="EMBL" id="SOC04326.1"/>
    </source>
</evidence>
<feature type="binding site" evidence="8">
    <location>
        <position position="24"/>
    </location>
    <ligand>
        <name>GTP</name>
        <dbReference type="ChEBI" id="CHEBI:37565"/>
    </ligand>
</feature>
<evidence type="ECO:0000313" key="11">
    <source>
        <dbReference type="Proteomes" id="UP000219331"/>
    </source>
</evidence>
<keyword evidence="4 8" id="KW-0547">Nucleotide-binding</keyword>
<dbReference type="AlphaFoldDB" id="A0A285S9P4"/>
<dbReference type="InterPro" id="IPR025877">
    <property type="entry name" value="MobA-like_NTP_Trfase"/>
</dbReference>
<dbReference type="PANTHER" id="PTHR19136">
    <property type="entry name" value="MOLYBDENUM COFACTOR GUANYLYLTRANSFERASE"/>
    <property type="match status" value="1"/>
</dbReference>
<evidence type="ECO:0000256" key="7">
    <source>
        <dbReference type="ARBA" id="ARBA00023150"/>
    </source>
</evidence>
<evidence type="ECO:0000259" key="9">
    <source>
        <dbReference type="Pfam" id="PF12804"/>
    </source>
</evidence>
<dbReference type="Pfam" id="PF12804">
    <property type="entry name" value="NTP_transf_3"/>
    <property type="match status" value="1"/>
</dbReference>
<comment type="subunit">
    <text evidence="8">Monomer.</text>
</comment>
<protein>
    <recommendedName>
        <fullName evidence="8">Molybdenum cofactor guanylyltransferase</fullName>
        <shortName evidence="8">MoCo guanylyltransferase</shortName>
        <ecNumber evidence="8">2.7.7.77</ecNumber>
    </recommendedName>
    <alternativeName>
        <fullName evidence="8">GTP:molybdopterin guanylyltransferase</fullName>
    </alternativeName>
    <alternativeName>
        <fullName evidence="8">Mo-MPT guanylyltransferase</fullName>
    </alternativeName>
    <alternativeName>
        <fullName evidence="8">Molybdopterin guanylyltransferase</fullName>
    </alternativeName>
    <alternativeName>
        <fullName evidence="8">Molybdopterin-guanine dinucleotide synthase</fullName>
        <shortName evidence="8">MGD synthase</shortName>
    </alternativeName>
</protein>
<dbReference type="GO" id="GO:0005525">
    <property type="term" value="F:GTP binding"/>
    <property type="evidence" value="ECO:0007669"/>
    <property type="project" value="UniProtKB-UniRule"/>
</dbReference>
<feature type="binding site" evidence="8">
    <location>
        <position position="70"/>
    </location>
    <ligand>
        <name>GTP</name>
        <dbReference type="ChEBI" id="CHEBI:37565"/>
    </ligand>
</feature>
<evidence type="ECO:0000256" key="1">
    <source>
        <dbReference type="ARBA" id="ARBA00022490"/>
    </source>
</evidence>
<keyword evidence="6 8" id="KW-0342">GTP-binding</keyword>
<feature type="binding site" evidence="8">
    <location>
        <position position="52"/>
    </location>
    <ligand>
        <name>GTP</name>
        <dbReference type="ChEBI" id="CHEBI:37565"/>
    </ligand>
</feature>
<dbReference type="CDD" id="cd02503">
    <property type="entry name" value="MobA"/>
    <property type="match status" value="1"/>
</dbReference>
<reference evidence="10 11" key="1">
    <citation type="submission" date="2017-08" db="EMBL/GenBank/DDBJ databases">
        <authorList>
            <person name="de Groot N.N."/>
        </authorList>
    </citation>
    <scope>NUCLEOTIDE SEQUENCE [LARGE SCALE GENOMIC DNA]</scope>
    <source>
        <strain evidence="10 11">USBA 352</strain>
    </source>
</reference>